<gene>
    <name evidence="2" type="ORF">EJB06_24735</name>
</gene>
<name>A0A430HFP5_9BURK</name>
<dbReference type="OrthoDB" id="7448728at2"/>
<comment type="caution">
    <text evidence="2">The sequence shown here is derived from an EMBL/GenBank/DDBJ whole genome shotgun (WGS) entry which is preliminary data.</text>
</comment>
<feature type="transmembrane region" description="Helical" evidence="1">
    <location>
        <begin position="6"/>
        <end position="28"/>
    </location>
</feature>
<proteinExistence type="predicted"/>
<keyword evidence="1" id="KW-1133">Transmembrane helix</keyword>
<dbReference type="EMBL" id="RXLQ01000016">
    <property type="protein sequence ID" value="RSZ56333.1"/>
    <property type="molecule type" value="Genomic_DNA"/>
</dbReference>
<keyword evidence="3" id="KW-1185">Reference proteome</keyword>
<sequence length="100" mass="10564">MLEISIFKAVTLAVAFLGAVLGIINTWSGLDKARVKLRVAPAHVIPLGNADPRLTFRLTITNPSAFAVTVVEAGVFYHGSSERGSFIQPIFADGGVWPGG</sequence>
<keyword evidence="1" id="KW-0472">Membrane</keyword>
<dbReference type="AlphaFoldDB" id="A0A430HFP5"/>
<reference evidence="2 3" key="1">
    <citation type="submission" date="2018-12" db="EMBL/GenBank/DDBJ databases">
        <authorList>
            <person name="Yang E."/>
        </authorList>
    </citation>
    <scope>NUCLEOTIDE SEQUENCE [LARGE SCALE GENOMIC DNA]</scope>
    <source>
        <strain evidence="2 3">SOD</strain>
    </source>
</reference>
<evidence type="ECO:0000256" key="1">
    <source>
        <dbReference type="SAM" id="Phobius"/>
    </source>
</evidence>
<dbReference type="Proteomes" id="UP000278085">
    <property type="component" value="Unassembled WGS sequence"/>
</dbReference>
<accession>A0A430HFP5</accession>
<protein>
    <submittedName>
        <fullName evidence="2">Uncharacterized protein</fullName>
    </submittedName>
</protein>
<keyword evidence="1" id="KW-0812">Transmembrane</keyword>
<organism evidence="2 3">
    <name type="scientific">Massilia atriviolacea</name>
    <dbReference type="NCBI Taxonomy" id="2495579"/>
    <lineage>
        <taxon>Bacteria</taxon>
        <taxon>Pseudomonadati</taxon>
        <taxon>Pseudomonadota</taxon>
        <taxon>Betaproteobacteria</taxon>
        <taxon>Burkholderiales</taxon>
        <taxon>Oxalobacteraceae</taxon>
        <taxon>Telluria group</taxon>
        <taxon>Massilia</taxon>
    </lineage>
</organism>
<evidence type="ECO:0000313" key="2">
    <source>
        <dbReference type="EMBL" id="RSZ56333.1"/>
    </source>
</evidence>
<evidence type="ECO:0000313" key="3">
    <source>
        <dbReference type="Proteomes" id="UP000278085"/>
    </source>
</evidence>
<dbReference type="RefSeq" id="WP_126076690.1">
    <property type="nucleotide sequence ID" value="NZ_CP051166.1"/>
</dbReference>